<evidence type="ECO:0000259" key="9">
    <source>
        <dbReference type="PROSITE" id="PS52035"/>
    </source>
</evidence>
<dbReference type="CDD" id="cd06229">
    <property type="entry name" value="M14_Endopeptidase_I"/>
    <property type="match status" value="1"/>
</dbReference>
<dbReference type="SUPFAM" id="SSF47090">
    <property type="entry name" value="PGBD-like"/>
    <property type="match status" value="1"/>
</dbReference>
<dbReference type="PANTHER" id="PTHR11705:SF143">
    <property type="entry name" value="SLL0236 PROTEIN"/>
    <property type="match status" value="1"/>
</dbReference>
<dbReference type="CDD" id="cd00118">
    <property type="entry name" value="LysM"/>
    <property type="match status" value="1"/>
</dbReference>
<dbReference type="InterPro" id="IPR036365">
    <property type="entry name" value="PGBD-like_sf"/>
</dbReference>
<dbReference type="SMART" id="SM00257">
    <property type="entry name" value="LysM"/>
    <property type="match status" value="1"/>
</dbReference>
<dbReference type="Proteomes" id="UP000030905">
    <property type="component" value="Chromosome"/>
</dbReference>
<dbReference type="GO" id="GO:0004181">
    <property type="term" value="F:metallocarboxypeptidase activity"/>
    <property type="evidence" value="ECO:0007669"/>
    <property type="project" value="InterPro"/>
</dbReference>
<evidence type="ECO:0000256" key="6">
    <source>
        <dbReference type="ARBA" id="ARBA00023049"/>
    </source>
</evidence>
<dbReference type="EMBL" id="JPGY02000001">
    <property type="protein sequence ID" value="KRU13116.1"/>
    <property type="molecule type" value="Genomic_DNA"/>
</dbReference>
<dbReference type="Gene3D" id="1.10.101.10">
    <property type="entry name" value="PGBD-like superfamily/PGBD"/>
    <property type="match status" value="1"/>
</dbReference>
<evidence type="ECO:0000313" key="13">
    <source>
        <dbReference type="Proteomes" id="UP000030905"/>
    </source>
</evidence>
<dbReference type="Gene3D" id="3.40.630.10">
    <property type="entry name" value="Zn peptidases"/>
    <property type="match status" value="1"/>
</dbReference>
<proteinExistence type="inferred from homology"/>
<dbReference type="Pfam" id="PF00246">
    <property type="entry name" value="Peptidase_M14"/>
    <property type="match status" value="1"/>
</dbReference>
<evidence type="ECO:0000256" key="4">
    <source>
        <dbReference type="ARBA" id="ARBA00022801"/>
    </source>
</evidence>
<comment type="cofactor">
    <cofactor evidence="1">
        <name>Zn(2+)</name>
        <dbReference type="ChEBI" id="CHEBI:29105"/>
    </cofactor>
</comment>
<keyword evidence="11" id="KW-0121">Carboxypeptidase</keyword>
<comment type="similarity">
    <text evidence="2 7">Belongs to the peptidase M14 family.</text>
</comment>
<dbReference type="RefSeq" id="WP_003446908.1">
    <property type="nucleotide sequence ID" value="NZ_ANZB01000013.1"/>
</dbReference>
<dbReference type="SUPFAM" id="SSF53187">
    <property type="entry name" value="Zn-dependent exopeptidases"/>
    <property type="match status" value="1"/>
</dbReference>
<keyword evidence="3" id="KW-0645">Protease</keyword>
<dbReference type="PATRIC" id="fig|1262449.3.peg.3204"/>
<evidence type="ECO:0000256" key="5">
    <source>
        <dbReference type="ARBA" id="ARBA00022833"/>
    </source>
</evidence>
<dbReference type="KEGG" id="cpae:CPAST_c07870"/>
<protein>
    <submittedName>
        <fullName evidence="10">Gamma-D-glutamyl-L-diamino acid endopeptidase 1</fullName>
        <ecNumber evidence="10">3.4.19.11</ecNumber>
    </submittedName>
    <submittedName>
        <fullName evidence="11">Peptidase M14 carboxypeptidase A</fullName>
    </submittedName>
</protein>
<gene>
    <name evidence="10" type="ORF">CLPA_c07870</name>
    <name evidence="11" type="ORF">CP6013_02364</name>
</gene>
<dbReference type="Pfam" id="PF01476">
    <property type="entry name" value="LysM"/>
    <property type="match status" value="1"/>
</dbReference>
<dbReference type="AlphaFoldDB" id="A0A0H3J291"/>
<dbReference type="KEGG" id="cpat:CLPA_c07870"/>
<evidence type="ECO:0000256" key="1">
    <source>
        <dbReference type="ARBA" id="ARBA00001947"/>
    </source>
</evidence>
<dbReference type="SUPFAM" id="SSF54106">
    <property type="entry name" value="LysM domain"/>
    <property type="match status" value="1"/>
</dbReference>
<dbReference type="GO" id="GO:0006508">
    <property type="term" value="P:proteolysis"/>
    <property type="evidence" value="ECO:0007669"/>
    <property type="project" value="UniProtKB-KW"/>
</dbReference>
<dbReference type="InterPro" id="IPR002477">
    <property type="entry name" value="Peptidoglycan-bd-like"/>
</dbReference>
<dbReference type="InterPro" id="IPR000834">
    <property type="entry name" value="Peptidase_M14"/>
</dbReference>
<dbReference type="InterPro" id="IPR034274">
    <property type="entry name" value="ENP1_M14_CPD"/>
</dbReference>
<sequence length="423" mass="47105">MPIYRLGSRGTEVMKLQAVLKKIGYDPGPIDGIFGSQTKSAVSTFQRNNGLTPDGIIGAVTYGVLEKFILGYDTYTIRPGDTLYNIARNHYTQVNKIIAANPGINPNNLTPGTTITVPYGINVVDTNIDYTYDILEKDLRGLKARYPFITIGSAGTSVLGGQLYYVRLGTGPNQVFYNGSHHSLEWITTPVLTKFIENFSKAYVDGTNIRGYDVRDIWNRSSIYIMPMVNPDGIDLVLNGLSRTNPYYNDLIRWNNGSTNFSTNWQANNHGVDLNHNYNALWNLSKEAEAQYGVFGPGPTRYSGPSPESEPETKAVVNFTRSHNFRLVLAYHSQGEVIFWQFSNLTPPESLAIGNQFSNVSGYDLAETTGITSYSGYKDWFIQDFGRPGFTIEVGRGTNPLPISQFDEIYNDNEELLLLASII</sequence>
<feature type="domain" description="LysM" evidence="8">
    <location>
        <begin position="73"/>
        <end position="117"/>
    </location>
</feature>
<reference evidence="10 13" key="1">
    <citation type="journal article" date="2015" name="Genome Announc.">
        <title>Complete Genome Sequence of the Nitrogen-Fixing and Solvent-Producing Clostridium pasteurianum DSM 525.</title>
        <authorList>
            <person name="Poehlein A."/>
            <person name="Grosse-Honebrink A."/>
            <person name="Zhang Y."/>
            <person name="Minton N.P."/>
            <person name="Daniel R."/>
        </authorList>
    </citation>
    <scope>NUCLEOTIDE SEQUENCE [LARGE SCALE GENOMIC DNA]</scope>
    <source>
        <strain evidence="10">DSM 525</strain>
        <strain evidence="13">DSM 525 / ATCC 6013</strain>
    </source>
</reference>
<name>A0A0H3J291_CLOPA</name>
<evidence type="ECO:0000313" key="11">
    <source>
        <dbReference type="EMBL" id="KRU13116.1"/>
    </source>
</evidence>
<evidence type="ECO:0000256" key="7">
    <source>
        <dbReference type="PROSITE-ProRule" id="PRU01379"/>
    </source>
</evidence>
<dbReference type="eggNOG" id="COG2866">
    <property type="taxonomic scope" value="Bacteria"/>
</dbReference>
<dbReference type="Pfam" id="PF01471">
    <property type="entry name" value="PG_binding_1"/>
    <property type="match status" value="1"/>
</dbReference>
<keyword evidence="6" id="KW-0482">Metalloprotease</keyword>
<organism evidence="10 13">
    <name type="scientific">Clostridium pasteurianum DSM 525 = ATCC 6013</name>
    <dbReference type="NCBI Taxonomy" id="1262449"/>
    <lineage>
        <taxon>Bacteria</taxon>
        <taxon>Bacillati</taxon>
        <taxon>Bacillota</taxon>
        <taxon>Clostridia</taxon>
        <taxon>Eubacteriales</taxon>
        <taxon>Clostridiaceae</taxon>
        <taxon>Clostridium</taxon>
    </lineage>
</organism>
<evidence type="ECO:0000259" key="8">
    <source>
        <dbReference type="PROSITE" id="PS51782"/>
    </source>
</evidence>
<dbReference type="Gene3D" id="3.10.350.10">
    <property type="entry name" value="LysM domain"/>
    <property type="match status" value="1"/>
</dbReference>
<evidence type="ECO:0000256" key="2">
    <source>
        <dbReference type="ARBA" id="ARBA00005988"/>
    </source>
</evidence>
<dbReference type="PROSITE" id="PS51782">
    <property type="entry name" value="LYSM"/>
    <property type="match status" value="1"/>
</dbReference>
<dbReference type="eggNOG" id="COG1388">
    <property type="taxonomic scope" value="Bacteria"/>
</dbReference>
<keyword evidence="4 10" id="KW-0378">Hydrolase</keyword>
<dbReference type="SMART" id="SM00631">
    <property type="entry name" value="Zn_pept"/>
    <property type="match status" value="1"/>
</dbReference>
<feature type="domain" description="Peptidase M14" evidence="9">
    <location>
        <begin position="128"/>
        <end position="421"/>
    </location>
</feature>
<dbReference type="EC" id="3.4.19.11" evidence="10"/>
<reference evidence="11" key="2">
    <citation type="submission" date="2015-10" db="EMBL/GenBank/DDBJ databases">
        <title>Improved Draft Genome Sequence of Clostridium pasteurianum Strain ATCC 6013 (DSM 525) Using a Hybrid Next-Generation Sequencing Approach.</title>
        <authorList>
            <person name="Pyne M.E."/>
            <person name="Utturkar S.M."/>
            <person name="Brown S.D."/>
            <person name="Moo-Young M."/>
            <person name="Chung D.A."/>
            <person name="Chou P.C."/>
        </authorList>
    </citation>
    <scope>NUCLEOTIDE SEQUENCE</scope>
    <source>
        <strain evidence="11">ATCC 6013</strain>
    </source>
</reference>
<reference evidence="11 12" key="3">
    <citation type="journal article" name="Genome Announc.">
        <title>Improved Draft Genome Sequence of Clostridium pasteurianum Strain ATCC 6013 (DSM 525) Using a Hybrid Next-Generation Sequencing Approach.</title>
        <authorList>
            <person name="Pyne M.E."/>
            <person name="Utturkar S."/>
            <person name="Brown S.D."/>
            <person name="Moo-Young M."/>
            <person name="Chung D.A."/>
            <person name="Chou C.P."/>
        </authorList>
    </citation>
    <scope>NUCLEOTIDE SEQUENCE [LARGE SCALE GENOMIC DNA]</scope>
    <source>
        <strain evidence="11 12">ATCC 6013</strain>
    </source>
</reference>
<dbReference type="GO" id="GO:0008270">
    <property type="term" value="F:zinc ion binding"/>
    <property type="evidence" value="ECO:0007669"/>
    <property type="project" value="InterPro"/>
</dbReference>
<evidence type="ECO:0000256" key="3">
    <source>
        <dbReference type="ARBA" id="ARBA00022670"/>
    </source>
</evidence>
<dbReference type="EMBL" id="CP009268">
    <property type="protein sequence ID" value="AJA50875.1"/>
    <property type="molecule type" value="Genomic_DNA"/>
</dbReference>
<dbReference type="InterPro" id="IPR036366">
    <property type="entry name" value="PGBDSf"/>
</dbReference>
<dbReference type="eggNOG" id="COG3409">
    <property type="taxonomic scope" value="Bacteria"/>
</dbReference>
<feature type="active site" description="Proton donor/acceptor" evidence="7">
    <location>
        <position position="393"/>
    </location>
</feature>
<dbReference type="GO" id="GO:0005615">
    <property type="term" value="C:extracellular space"/>
    <property type="evidence" value="ECO:0007669"/>
    <property type="project" value="TreeGrafter"/>
</dbReference>
<evidence type="ECO:0000313" key="10">
    <source>
        <dbReference type="EMBL" id="AJA50875.1"/>
    </source>
</evidence>
<dbReference type="InterPro" id="IPR036779">
    <property type="entry name" value="LysM_dom_sf"/>
</dbReference>
<dbReference type="PANTHER" id="PTHR11705">
    <property type="entry name" value="PROTEASE FAMILY M14 CARBOXYPEPTIDASE A,B"/>
    <property type="match status" value="1"/>
</dbReference>
<keyword evidence="13" id="KW-1185">Reference proteome</keyword>
<dbReference type="Proteomes" id="UP000028042">
    <property type="component" value="Unassembled WGS sequence"/>
</dbReference>
<dbReference type="GeneID" id="93072998"/>
<evidence type="ECO:0000313" key="12">
    <source>
        <dbReference type="Proteomes" id="UP000028042"/>
    </source>
</evidence>
<dbReference type="PROSITE" id="PS52035">
    <property type="entry name" value="PEPTIDASE_M14"/>
    <property type="match status" value="1"/>
</dbReference>
<keyword evidence="5" id="KW-0862">Zinc</keyword>
<accession>A0A0H3J291</accession>
<dbReference type="InterPro" id="IPR018392">
    <property type="entry name" value="LysM"/>
</dbReference>